<name>A0AAN8WDL3_HALRR</name>
<keyword evidence="3" id="KW-1185">Reference proteome</keyword>
<feature type="compositionally biased region" description="Basic residues" evidence="1">
    <location>
        <begin position="577"/>
        <end position="588"/>
    </location>
</feature>
<dbReference type="InterPro" id="IPR051053">
    <property type="entry name" value="ECH/Chromodomain_protein"/>
</dbReference>
<feature type="compositionally biased region" description="Low complexity" evidence="1">
    <location>
        <begin position="479"/>
        <end position="489"/>
    </location>
</feature>
<feature type="compositionally biased region" description="Polar residues" evidence="1">
    <location>
        <begin position="1424"/>
        <end position="1437"/>
    </location>
</feature>
<reference evidence="2 3" key="1">
    <citation type="submission" date="2023-11" db="EMBL/GenBank/DDBJ databases">
        <title>Halocaridina rubra genome assembly.</title>
        <authorList>
            <person name="Smith C."/>
        </authorList>
    </citation>
    <scope>NUCLEOTIDE SEQUENCE [LARGE SCALE GENOMIC DNA]</scope>
    <source>
        <strain evidence="2">EP-1</strain>
        <tissue evidence="2">Whole</tissue>
    </source>
</reference>
<dbReference type="InterPro" id="IPR001753">
    <property type="entry name" value="Enoyl-CoA_hydra/iso"/>
</dbReference>
<feature type="compositionally biased region" description="Basic residues" evidence="1">
    <location>
        <begin position="316"/>
        <end position="330"/>
    </location>
</feature>
<dbReference type="PANTHER" id="PTHR43684:SF11">
    <property type="entry name" value="CHROMO DOMAIN-CONTAINING PROTEIN"/>
    <property type="match status" value="1"/>
</dbReference>
<dbReference type="InterPro" id="IPR014748">
    <property type="entry name" value="Enoyl-CoA_hydra_C"/>
</dbReference>
<feature type="compositionally biased region" description="Basic and acidic residues" evidence="1">
    <location>
        <begin position="705"/>
        <end position="719"/>
    </location>
</feature>
<feature type="compositionally biased region" description="Basic and acidic residues" evidence="1">
    <location>
        <begin position="428"/>
        <end position="443"/>
    </location>
</feature>
<dbReference type="Gene3D" id="3.90.226.10">
    <property type="entry name" value="2-enoyl-CoA Hydratase, Chain A, domain 1"/>
    <property type="match status" value="1"/>
</dbReference>
<feature type="region of interest" description="Disordered" evidence="1">
    <location>
        <begin position="985"/>
        <end position="1008"/>
    </location>
</feature>
<proteinExistence type="predicted"/>
<feature type="region of interest" description="Disordered" evidence="1">
    <location>
        <begin position="1162"/>
        <end position="1181"/>
    </location>
</feature>
<dbReference type="SUPFAM" id="SSF52096">
    <property type="entry name" value="ClpP/crotonase"/>
    <property type="match status" value="1"/>
</dbReference>
<feature type="compositionally biased region" description="Basic and acidic residues" evidence="1">
    <location>
        <begin position="513"/>
        <end position="526"/>
    </location>
</feature>
<feature type="compositionally biased region" description="Basic and acidic residues" evidence="1">
    <location>
        <begin position="1162"/>
        <end position="1174"/>
    </location>
</feature>
<feature type="compositionally biased region" description="Basic and acidic residues" evidence="1">
    <location>
        <begin position="913"/>
        <end position="929"/>
    </location>
</feature>
<feature type="region of interest" description="Disordered" evidence="1">
    <location>
        <begin position="1"/>
        <end position="117"/>
    </location>
</feature>
<evidence type="ECO:0000313" key="3">
    <source>
        <dbReference type="Proteomes" id="UP001381693"/>
    </source>
</evidence>
<feature type="region of interest" description="Disordered" evidence="1">
    <location>
        <begin position="281"/>
        <end position="333"/>
    </location>
</feature>
<accession>A0AAN8WDL3</accession>
<feature type="compositionally biased region" description="Basic and acidic residues" evidence="1">
    <location>
        <begin position="778"/>
        <end position="793"/>
    </location>
</feature>
<dbReference type="Gene3D" id="1.10.12.10">
    <property type="entry name" value="Lyase 2-enoyl-coa Hydratase, Chain A, domain 2"/>
    <property type="match status" value="1"/>
</dbReference>
<feature type="compositionally biased region" description="Low complexity" evidence="1">
    <location>
        <begin position="224"/>
        <end position="236"/>
    </location>
</feature>
<feature type="compositionally biased region" description="Low complexity" evidence="1">
    <location>
        <begin position="73"/>
        <end position="84"/>
    </location>
</feature>
<protein>
    <submittedName>
        <fullName evidence="2">Uncharacterized protein</fullName>
    </submittedName>
</protein>
<feature type="compositionally biased region" description="Polar residues" evidence="1">
    <location>
        <begin position="444"/>
        <end position="455"/>
    </location>
</feature>
<feature type="compositionally biased region" description="Low complexity" evidence="1">
    <location>
        <begin position="1387"/>
        <end position="1401"/>
    </location>
</feature>
<feature type="region of interest" description="Disordered" evidence="1">
    <location>
        <begin position="1381"/>
        <end position="1504"/>
    </location>
</feature>
<feature type="compositionally biased region" description="Low complexity" evidence="1">
    <location>
        <begin position="9"/>
        <end position="19"/>
    </location>
</feature>
<feature type="region of interest" description="Disordered" evidence="1">
    <location>
        <begin position="884"/>
        <end position="955"/>
    </location>
</feature>
<gene>
    <name evidence="2" type="ORF">SK128_015127</name>
</gene>
<dbReference type="InterPro" id="IPR029045">
    <property type="entry name" value="ClpP/crotonase-like_dom_sf"/>
</dbReference>
<dbReference type="Proteomes" id="UP001381693">
    <property type="component" value="Unassembled WGS sequence"/>
</dbReference>
<feature type="compositionally biased region" description="Polar residues" evidence="1">
    <location>
        <begin position="1477"/>
        <end position="1486"/>
    </location>
</feature>
<dbReference type="EMBL" id="JAXCGZ010021254">
    <property type="protein sequence ID" value="KAK7055036.1"/>
    <property type="molecule type" value="Genomic_DNA"/>
</dbReference>
<feature type="compositionally biased region" description="Basic residues" evidence="1">
    <location>
        <begin position="502"/>
        <end position="512"/>
    </location>
</feature>
<dbReference type="CDD" id="cd06558">
    <property type="entry name" value="crotonase-like"/>
    <property type="match status" value="1"/>
</dbReference>
<feature type="region of interest" description="Disordered" evidence="1">
    <location>
        <begin position="1516"/>
        <end position="1556"/>
    </location>
</feature>
<feature type="region of interest" description="Disordered" evidence="1">
    <location>
        <begin position="200"/>
        <end position="236"/>
    </location>
</feature>
<feature type="region of interest" description="Disordered" evidence="1">
    <location>
        <begin position="428"/>
        <end position="603"/>
    </location>
</feature>
<feature type="region of interest" description="Disordered" evidence="1">
    <location>
        <begin position="823"/>
        <end position="845"/>
    </location>
</feature>
<organism evidence="2 3">
    <name type="scientific">Halocaridina rubra</name>
    <name type="common">Hawaiian red shrimp</name>
    <dbReference type="NCBI Taxonomy" id="373956"/>
    <lineage>
        <taxon>Eukaryota</taxon>
        <taxon>Metazoa</taxon>
        <taxon>Ecdysozoa</taxon>
        <taxon>Arthropoda</taxon>
        <taxon>Crustacea</taxon>
        <taxon>Multicrustacea</taxon>
        <taxon>Malacostraca</taxon>
        <taxon>Eumalacostraca</taxon>
        <taxon>Eucarida</taxon>
        <taxon>Decapoda</taxon>
        <taxon>Pleocyemata</taxon>
        <taxon>Caridea</taxon>
        <taxon>Atyoidea</taxon>
        <taxon>Atyidae</taxon>
        <taxon>Halocaridina</taxon>
    </lineage>
</organism>
<feature type="region of interest" description="Disordered" evidence="1">
    <location>
        <begin position="1310"/>
        <end position="1342"/>
    </location>
</feature>
<feature type="region of interest" description="Disordered" evidence="1">
    <location>
        <begin position="620"/>
        <end position="793"/>
    </location>
</feature>
<dbReference type="Pfam" id="PF00378">
    <property type="entry name" value="ECH_1"/>
    <property type="match status" value="1"/>
</dbReference>
<sequence>MMAGTSAVRNNSASFSDSRNNNDDRSSSLPPVGYLRTARTPRRASPSYLHDSALCNTTTTTASSTHAKKFPNSTTPTSLSSSSSSDEDKNSSVSLMSAPTGTKLAVSTDDSPAGGEVSQRDLLEVGCVAEEVLADGSFSMTDAKFVENLESKTTPLQIEKEIALNQLQELEAAIKVRKVARVDGRKVRWIEYRARKAQEEKNNNNCTKPKRNSRNSRAKENCGENDINVNNNNNKNANKMKADVITTPSPTTHIVGTSNVLESMKMQFLQGTENIEGSVAVGNGETQKSPDPLQKRKSIRTRKSLSSPKENENLKKMTKTYQKRISKKSKVTTEGPDKEILEISSQKAIPREVLNESNEVNIKAENTNDVYINSEVTVEDNASSLPSTPVMGQSKVSSPEVSPIKEEITIPNVRSYFKSLTKGLREVRKVENGPHSEVPKSKTGDSINTTLTSCALSPITVPDGKSDTEFKVKPPSSSPPLLLTPSPRSKSVENIPVSKKSVTPKKLKKHLSKSVERPSVDGKEAVNGHSILQNGTPTGKDGMSMHDLNSVTDENAPPSDDKMQQLLNSSQGNFPVKRTRGRPPKRKLNLTYEDTKITPRGKSSKKFETVVVDVHNTMNGEPQTVIPLNKPILRGKKGMSPSKQPKNVDQDIVLVSSESQSKTSLKISKKKSLNNSETKESSLTTVNVDSPKKQDSVKKKKYKKVSNEVKKQEETENKSTEVLVNVKESAKTNKGRKAQKNTSLEALHSAKDNEANAASNADTRKRVEAAANASTTEGKIEREERSLSGRVIRRTEAARGIGYNSGAKRSPSQKAMLPLKENVNGNIDKGTDTQKASEQASLPKCNRIRTAGSKVTENVIVSEISTPKSSVVSEANKNQDAVVLPSLPAKSTTSVLNEPPKNDEEVANGVKETSIDEKSDVDAAKESRLKGLSSPKKLKSKARMALKPPANVADDEVQVKNETLLEEDGEKSDVNAEVITIRKEKRDKENQSISKRKKSQRENDNVSKIYKEETSDVLCIDTSSVSNLRKSSVSENELMQADNSKDVDVKMEEIKIEEHDVSESCVNGTTDVEGKETVVSEEVSVEGGKLARDQVCGSPMETAINSKNVTINGETQDGDTISSSPVELDAKEQNSLSEIKETTCSDVIDTPSCDDGSLKVINEPKSDNEDERRVFKSSGSKTPEVSADMFYAKSKKKSLPNVQNIDLGSEKADIVNDKIEGASQDSNITEISYSETVPQPVNVLQENETVAASETDESVVVDLASAMKQVPESQINVSSGKSREKVPRILKQLLQDEGVQNMLKSMGAEAASVPEGALNDTGSSHKLRPKRPTEPMLSSSPELDGVVDALFPKKRKRWSEVDTLYMDEGVLNLLTSLDPHSRRAGQDDAASDTSQASSSRSVKTNKSGKSLLDVNVESRKRKLSGTSTISNTSTKSMQPPDAKRLRPEVSDTPPDPYEYKSPEEPPPAETTKELVLDNNSNANTEVSPVPKKKGRPALPMSVKQKNKAIRMQLKLQRQKKLKTTNSDLVHPSTEENQNILATPKAKDPEKQTEEDDDIALSTLVSRSKQNEKAPVEAKVSELQVTEKVVIPAKVIPPLKIKLPESVTLSPVASTTLSKPQICTVTTVPIQPAIVTSFSTLHPLSASQMQRQRHTAPILAIPKLRPTSIMALQSVSIHPQQLQQLPHPSNLQPKQIVATKVPTAVAVSSSTHIADVRLPSHTTLTPAPRVYPVVQQHLHQSSLQLPSVQQSSRNEITVTPTSSGLTSLVRANECSGQGRGRPRIGEALRQSQRASVRQITYNHYRDISLRKFNNFTQIILSPSTTKMKNSFNSRVLRELCEALSTLKRDESVRMVLLTATGPTFCQGVDLTALQHPNVEIRKKNAENLVRGIKDFLKTLVQFPKPIVAGVNGNAMGLGVTMLPLFDLVFATDSAEFYLPYAKLGQVPEGGATYTFPNLFGKLKSTQLFLGHKISASKAQEIGLASEAIWPATYQQELIPKVALLASQSAQSMEATKALMNHHLITKLELTLETECRLLLQHWMSPHFAHLCKRFFESHHIHLQKPVNLPL</sequence>
<evidence type="ECO:0000256" key="1">
    <source>
        <dbReference type="SAM" id="MobiDB-lite"/>
    </source>
</evidence>
<comment type="caution">
    <text evidence="2">The sequence shown here is derived from an EMBL/GenBank/DDBJ whole genome shotgun (WGS) entry which is preliminary data.</text>
</comment>
<evidence type="ECO:0000313" key="2">
    <source>
        <dbReference type="EMBL" id="KAK7055036.1"/>
    </source>
</evidence>
<dbReference type="PANTHER" id="PTHR43684">
    <property type="match status" value="1"/>
</dbReference>